<keyword evidence="3" id="KW-0472">Membrane</keyword>
<dbReference type="SUPFAM" id="SSF82866">
    <property type="entry name" value="Multidrug efflux transporter AcrB transmembrane domain"/>
    <property type="match status" value="1"/>
</dbReference>
<dbReference type="PANTHER" id="PTHR33406">
    <property type="entry name" value="MEMBRANE PROTEIN MJ1562-RELATED"/>
    <property type="match status" value="1"/>
</dbReference>
<evidence type="ECO:0000313" key="5">
    <source>
        <dbReference type="Proteomes" id="UP000198802"/>
    </source>
</evidence>
<reference evidence="5" key="1">
    <citation type="submission" date="2015-11" db="EMBL/GenBank/DDBJ databases">
        <authorList>
            <person name="Varghese N."/>
        </authorList>
    </citation>
    <scope>NUCLEOTIDE SEQUENCE [LARGE SCALE GENOMIC DNA]</scope>
    <source>
        <strain evidence="5">DSM 45899</strain>
    </source>
</reference>
<feature type="compositionally biased region" description="Polar residues" evidence="2">
    <location>
        <begin position="201"/>
        <end position="210"/>
    </location>
</feature>
<evidence type="ECO:0000256" key="3">
    <source>
        <dbReference type="SAM" id="Phobius"/>
    </source>
</evidence>
<evidence type="ECO:0000313" key="4">
    <source>
        <dbReference type="EMBL" id="CUU58146.1"/>
    </source>
</evidence>
<dbReference type="Proteomes" id="UP000198802">
    <property type="component" value="Unassembled WGS sequence"/>
</dbReference>
<keyword evidence="3" id="KW-1133">Transmembrane helix</keyword>
<dbReference type="PANTHER" id="PTHR33406:SF11">
    <property type="entry name" value="MEMBRANE PROTEIN SCO6666-RELATED"/>
    <property type="match status" value="1"/>
</dbReference>
<feature type="transmembrane region" description="Helical" evidence="3">
    <location>
        <begin position="104"/>
        <end position="134"/>
    </location>
</feature>
<dbReference type="InterPro" id="IPR050545">
    <property type="entry name" value="Mycobact_MmpL"/>
</dbReference>
<keyword evidence="3" id="KW-0812">Transmembrane</keyword>
<evidence type="ECO:0000256" key="2">
    <source>
        <dbReference type="SAM" id="MobiDB-lite"/>
    </source>
</evidence>
<dbReference type="RefSeq" id="WP_226931312.1">
    <property type="nucleotide sequence ID" value="NZ_FAOZ01000017.1"/>
</dbReference>
<proteinExistence type="inferred from homology"/>
<sequence length="210" mass="22911">MFERLGRTVFRRRWWVLGLAGAFFVFGGVWGTQVFGELTTSGFDDPASESSRALERAEAALGRTGNDLVVLYRSTSMTVDDPAYEQAVTERLDALPHDVVTRTITYWVVIGLFSISGITFIKLIGVAMIIAIVVDATIVRALLVPATMRLLGNTNWWAPAPLRRFHARHGLHETPEAPEAPNGPYPSPDPPDPPDPRPAPTTGTQSDSAA</sequence>
<evidence type="ECO:0000256" key="1">
    <source>
        <dbReference type="ARBA" id="ARBA00010157"/>
    </source>
</evidence>
<dbReference type="GO" id="GO:0005886">
    <property type="term" value="C:plasma membrane"/>
    <property type="evidence" value="ECO:0007669"/>
    <property type="project" value="TreeGrafter"/>
</dbReference>
<evidence type="ECO:0008006" key="6">
    <source>
        <dbReference type="Google" id="ProtNLM"/>
    </source>
</evidence>
<feature type="region of interest" description="Disordered" evidence="2">
    <location>
        <begin position="171"/>
        <end position="210"/>
    </location>
</feature>
<gene>
    <name evidence="4" type="ORF">Ga0074812_11755</name>
</gene>
<protein>
    <recommendedName>
        <fullName evidence="6">MMPL family protein</fullName>
    </recommendedName>
</protein>
<accession>A0A0S4QSZ3</accession>
<organism evidence="4 5">
    <name type="scientific">Parafrankia irregularis</name>
    <dbReference type="NCBI Taxonomy" id="795642"/>
    <lineage>
        <taxon>Bacteria</taxon>
        <taxon>Bacillati</taxon>
        <taxon>Actinomycetota</taxon>
        <taxon>Actinomycetes</taxon>
        <taxon>Frankiales</taxon>
        <taxon>Frankiaceae</taxon>
        <taxon>Parafrankia</taxon>
    </lineage>
</organism>
<keyword evidence="5" id="KW-1185">Reference proteome</keyword>
<dbReference type="AlphaFoldDB" id="A0A0S4QSZ3"/>
<name>A0A0S4QSZ3_9ACTN</name>
<dbReference type="EMBL" id="FAOZ01000017">
    <property type="protein sequence ID" value="CUU58146.1"/>
    <property type="molecule type" value="Genomic_DNA"/>
</dbReference>
<comment type="similarity">
    <text evidence="1">Belongs to the resistance-nodulation-cell division (RND) (TC 2.A.6) family. MmpL subfamily.</text>
</comment>
<feature type="compositionally biased region" description="Pro residues" evidence="2">
    <location>
        <begin position="181"/>
        <end position="199"/>
    </location>
</feature>